<sequence>MRKGSILAFQHDCALSYHLRLLEAKESMNKFYSFFSSLRRASWPRWKASAYMKELLETIPPSEIKKTPLAVESIKVDLKESQENFCRWTAGGGGSIRGSPEETAGVLKA</sequence>
<dbReference type="VEuPathDB" id="FungiDB:HCDG_07809"/>
<reference evidence="2" key="1">
    <citation type="submission" date="2009-05" db="EMBL/GenBank/DDBJ databases">
        <title>The genome sequence of Ajellomyces capsulatus strain H143.</title>
        <authorList>
            <person name="Champion M."/>
            <person name="Cuomo C.A."/>
            <person name="Ma L.-J."/>
            <person name="Henn M.R."/>
            <person name="Sil A."/>
            <person name="Goldman B."/>
            <person name="Young S.K."/>
            <person name="Kodira C.D."/>
            <person name="Zeng Q."/>
            <person name="Koehrsen M."/>
            <person name="Alvarado L."/>
            <person name="Berlin A.M."/>
            <person name="Borenstein D."/>
            <person name="Chen Z."/>
            <person name="Engels R."/>
            <person name="Freedman E."/>
            <person name="Gellesch M."/>
            <person name="Goldberg J."/>
            <person name="Griggs A."/>
            <person name="Gujja S."/>
            <person name="Heiman D.I."/>
            <person name="Hepburn T.A."/>
            <person name="Howarth C."/>
            <person name="Jen D."/>
            <person name="Larson L."/>
            <person name="Lewis B."/>
            <person name="Mehta T."/>
            <person name="Park D."/>
            <person name="Pearson M."/>
            <person name="Roberts A."/>
            <person name="Saif S."/>
            <person name="Shea T.D."/>
            <person name="Shenoy N."/>
            <person name="Sisk P."/>
            <person name="Stolte C."/>
            <person name="Sykes S."/>
            <person name="Walk T."/>
            <person name="White J."/>
            <person name="Yandava C."/>
            <person name="Klein B."/>
            <person name="McEwen J.G."/>
            <person name="Puccia R."/>
            <person name="Goldman G.H."/>
            <person name="Felipe M.S."/>
            <person name="Nino-Vega G."/>
            <person name="San-Blas G."/>
            <person name="Taylor J.W."/>
            <person name="Mendoza L."/>
            <person name="Galagan J.E."/>
            <person name="Nusbaum C."/>
            <person name="Birren B.W."/>
        </authorList>
    </citation>
    <scope>NUCLEOTIDE SEQUENCE [LARGE SCALE GENOMIC DNA]</scope>
    <source>
        <strain evidence="2">H143</strain>
    </source>
</reference>
<dbReference type="Proteomes" id="UP000002624">
    <property type="component" value="Unassembled WGS sequence"/>
</dbReference>
<gene>
    <name evidence="1" type="ORF">HCDG_07809</name>
</gene>
<organism evidence="1 2">
    <name type="scientific">Ajellomyces capsulatus (strain H143)</name>
    <name type="common">Darling's disease fungus</name>
    <name type="synonym">Histoplasma capsulatum</name>
    <dbReference type="NCBI Taxonomy" id="544712"/>
    <lineage>
        <taxon>Eukaryota</taxon>
        <taxon>Fungi</taxon>
        <taxon>Dikarya</taxon>
        <taxon>Ascomycota</taxon>
        <taxon>Pezizomycotina</taxon>
        <taxon>Eurotiomycetes</taxon>
        <taxon>Eurotiomycetidae</taxon>
        <taxon>Onygenales</taxon>
        <taxon>Ajellomycetaceae</taxon>
        <taxon>Histoplasma</taxon>
    </lineage>
</organism>
<dbReference type="EMBL" id="GG692432">
    <property type="protein sequence ID" value="EER38074.1"/>
    <property type="molecule type" value="Genomic_DNA"/>
</dbReference>
<proteinExistence type="predicted"/>
<dbReference type="AlphaFoldDB" id="C6HNM8"/>
<evidence type="ECO:0000313" key="2">
    <source>
        <dbReference type="Proteomes" id="UP000002624"/>
    </source>
</evidence>
<protein>
    <submittedName>
        <fullName evidence="1">Uncharacterized protein</fullName>
    </submittedName>
</protein>
<evidence type="ECO:0000313" key="1">
    <source>
        <dbReference type="EMBL" id="EER38074.1"/>
    </source>
</evidence>
<name>C6HNM8_AJECH</name>
<dbReference type="HOGENOM" id="CLU_2183150_0_0_1"/>
<accession>C6HNM8</accession>